<evidence type="ECO:0000256" key="5">
    <source>
        <dbReference type="ARBA" id="ARBA00023136"/>
    </source>
</evidence>
<dbReference type="AlphaFoldDB" id="A0AA39M430"/>
<keyword evidence="5 6" id="KW-0472">Membrane</keyword>
<dbReference type="EMBL" id="JAUCMV010000002">
    <property type="protein sequence ID" value="KAK0419840.1"/>
    <property type="molecule type" value="Genomic_DNA"/>
</dbReference>
<feature type="transmembrane region" description="Helical" evidence="6">
    <location>
        <begin position="94"/>
        <end position="116"/>
    </location>
</feature>
<feature type="transmembrane region" description="Helical" evidence="6">
    <location>
        <begin position="56"/>
        <end position="74"/>
    </location>
</feature>
<feature type="transmembrane region" description="Helical" evidence="6">
    <location>
        <begin position="12"/>
        <end position="35"/>
    </location>
</feature>
<protein>
    <recommendedName>
        <fullName evidence="6">Serpentine receptor class gamma</fullName>
    </recommendedName>
</protein>
<dbReference type="GO" id="GO:0007606">
    <property type="term" value="P:sensory perception of chemical stimulus"/>
    <property type="evidence" value="ECO:0007669"/>
    <property type="project" value="UniProtKB-UniRule"/>
</dbReference>
<keyword evidence="4 6" id="KW-1133">Transmembrane helix</keyword>
<comment type="similarity">
    <text evidence="2 6">Belongs to the nematode receptor-like protein srg family.</text>
</comment>
<evidence type="ECO:0000256" key="3">
    <source>
        <dbReference type="ARBA" id="ARBA00022692"/>
    </source>
</evidence>
<sequence length="317" mass="37037">MTLSSGNVLKIVLFYVAIGYSIPGYAALFITIYILSAKRFKNRFKYSFYTLFKVQCILDVCFQFTNAVMFRAAYSTLFNKLINETDVIKTGVFATAGYFIFYYFLFTSSFSVVLIAMNRVTIMVLPKSFRWYWKRHLSHLLIILFLLPIVFTWHIIAGGSFFVEYEDAYVPDHHKIFGIKNSGYTFVVHFVNDTFVLLVNLVIIAFVVINRRKQVEWLELKLFFLTMANFTFQLIRGMYQFNAYFRFCEPCYVSTFLVHPLIVDITTFLNPWCLLATSSAFRRSVKELLPCMKAVSEDRRIHIVTTTDTSHRSIAMK</sequence>
<dbReference type="InterPro" id="IPR051119">
    <property type="entry name" value="Nematode_SR-like"/>
</dbReference>
<feature type="transmembrane region" description="Helical" evidence="6">
    <location>
        <begin position="183"/>
        <end position="208"/>
    </location>
</feature>
<evidence type="ECO:0000256" key="4">
    <source>
        <dbReference type="ARBA" id="ARBA00022989"/>
    </source>
</evidence>
<dbReference type="SUPFAM" id="SSF81321">
    <property type="entry name" value="Family A G protein-coupled receptor-like"/>
    <property type="match status" value="1"/>
</dbReference>
<dbReference type="Proteomes" id="UP001175271">
    <property type="component" value="Unassembled WGS sequence"/>
</dbReference>
<evidence type="ECO:0000313" key="7">
    <source>
        <dbReference type="EMBL" id="KAK0419840.1"/>
    </source>
</evidence>
<dbReference type="PANTHER" id="PTHR31627">
    <property type="entry name" value="SERPENTINE RECEPTOR CLASS GAMMA-RELATED"/>
    <property type="match status" value="1"/>
</dbReference>
<proteinExistence type="inferred from homology"/>
<gene>
    <name evidence="7" type="ORF">QR680_014358</name>
</gene>
<evidence type="ECO:0000256" key="1">
    <source>
        <dbReference type="ARBA" id="ARBA00004141"/>
    </source>
</evidence>
<dbReference type="PANTHER" id="PTHR31627:SF43">
    <property type="entry name" value="SERPENTINE RECEPTOR CLASS GAMMA-15"/>
    <property type="match status" value="1"/>
</dbReference>
<comment type="caution">
    <text evidence="6">Lacks conserved residue(s) required for the propagation of feature annotation.</text>
</comment>
<feature type="transmembrane region" description="Helical" evidence="6">
    <location>
        <begin position="137"/>
        <end position="163"/>
    </location>
</feature>
<feature type="transmembrane region" description="Helical" evidence="6">
    <location>
        <begin position="220"/>
        <end position="239"/>
    </location>
</feature>
<evidence type="ECO:0000256" key="2">
    <source>
        <dbReference type="ARBA" id="ARBA00005692"/>
    </source>
</evidence>
<dbReference type="InterPro" id="IPR000609">
    <property type="entry name" value="7TM_GPCR_serpentine_rcpt_Srg"/>
</dbReference>
<evidence type="ECO:0000256" key="6">
    <source>
        <dbReference type="RuleBase" id="RU280813"/>
    </source>
</evidence>
<keyword evidence="3 6" id="KW-0812">Transmembrane</keyword>
<reference evidence="7" key="1">
    <citation type="submission" date="2023-06" db="EMBL/GenBank/DDBJ databases">
        <title>Genomic analysis of the entomopathogenic nematode Steinernema hermaphroditum.</title>
        <authorList>
            <person name="Schwarz E.M."/>
            <person name="Heppert J.K."/>
            <person name="Baniya A."/>
            <person name="Schwartz H.T."/>
            <person name="Tan C.-H."/>
            <person name="Antoshechkin I."/>
            <person name="Sternberg P.W."/>
            <person name="Goodrich-Blair H."/>
            <person name="Dillman A.R."/>
        </authorList>
    </citation>
    <scope>NUCLEOTIDE SEQUENCE</scope>
    <source>
        <strain evidence="7">PS9179</strain>
        <tissue evidence="7">Whole animal</tissue>
    </source>
</reference>
<dbReference type="PRINTS" id="PR00698">
    <property type="entry name" value="TMPROTEINSRG"/>
</dbReference>
<dbReference type="GO" id="GO:0016020">
    <property type="term" value="C:membrane"/>
    <property type="evidence" value="ECO:0007669"/>
    <property type="project" value="UniProtKB-SubCell"/>
</dbReference>
<dbReference type="Gene3D" id="1.20.1070.10">
    <property type="entry name" value="Rhodopsin 7-helix transmembrane proteins"/>
    <property type="match status" value="1"/>
</dbReference>
<comment type="caution">
    <text evidence="7">The sequence shown here is derived from an EMBL/GenBank/DDBJ whole genome shotgun (WGS) entry which is preliminary data.</text>
</comment>
<accession>A0AA39M430</accession>
<organism evidence="7 8">
    <name type="scientific">Steinernema hermaphroditum</name>
    <dbReference type="NCBI Taxonomy" id="289476"/>
    <lineage>
        <taxon>Eukaryota</taxon>
        <taxon>Metazoa</taxon>
        <taxon>Ecdysozoa</taxon>
        <taxon>Nematoda</taxon>
        <taxon>Chromadorea</taxon>
        <taxon>Rhabditida</taxon>
        <taxon>Tylenchina</taxon>
        <taxon>Panagrolaimomorpha</taxon>
        <taxon>Strongyloidoidea</taxon>
        <taxon>Steinernematidae</taxon>
        <taxon>Steinernema</taxon>
    </lineage>
</organism>
<comment type="subcellular location">
    <subcellularLocation>
        <location evidence="1">Membrane</location>
        <topology evidence="1">Multi-pass membrane protein</topology>
    </subcellularLocation>
</comment>
<keyword evidence="8" id="KW-1185">Reference proteome</keyword>
<dbReference type="Pfam" id="PF02118">
    <property type="entry name" value="Srg"/>
    <property type="match status" value="1"/>
</dbReference>
<evidence type="ECO:0000313" key="8">
    <source>
        <dbReference type="Proteomes" id="UP001175271"/>
    </source>
</evidence>
<name>A0AA39M430_9BILA</name>
<dbReference type="GO" id="GO:0004888">
    <property type="term" value="F:transmembrane signaling receptor activity"/>
    <property type="evidence" value="ECO:0007669"/>
    <property type="project" value="InterPro"/>
</dbReference>